<sequence>MQYLLGAVVLDTRPLSADSVRRTATGGLVAKPVIGGLQRKERTGEGEDDFVISGTALPTRTGGLEQLELLHTMRRAGTRFPLMRGDGTRHGWYAIKEISEEHREIQRNGIGFEVLYTITLEQAEEQAGDGLAVVGGLLSLFASLGGL</sequence>
<evidence type="ECO:0000313" key="1">
    <source>
        <dbReference type="EMBL" id="MBB4145828.1"/>
    </source>
</evidence>
<gene>
    <name evidence="1" type="ORF">GGQ72_004394</name>
</gene>
<dbReference type="AlphaFoldDB" id="A0A7W6PSR6"/>
<protein>
    <recommendedName>
        <fullName evidence="3">Phage tail protein</fullName>
    </recommendedName>
</protein>
<organism evidence="1 2">
    <name type="scientific">Rhizobium rhizoryzae</name>
    <dbReference type="NCBI Taxonomy" id="451876"/>
    <lineage>
        <taxon>Bacteria</taxon>
        <taxon>Pseudomonadati</taxon>
        <taxon>Pseudomonadota</taxon>
        <taxon>Alphaproteobacteria</taxon>
        <taxon>Hyphomicrobiales</taxon>
        <taxon>Rhizobiaceae</taxon>
        <taxon>Rhizobium/Agrobacterium group</taxon>
        <taxon>Rhizobium</taxon>
    </lineage>
</organism>
<accession>A0A7W6PSR6</accession>
<dbReference type="EMBL" id="JACIEC010000012">
    <property type="protein sequence ID" value="MBB4145828.1"/>
    <property type="molecule type" value="Genomic_DNA"/>
</dbReference>
<comment type="caution">
    <text evidence="1">The sequence shown here is derived from an EMBL/GenBank/DDBJ whole genome shotgun (WGS) entry which is preliminary data.</text>
</comment>
<name>A0A7W6PSR6_9HYPH</name>
<dbReference type="Pfam" id="PF06995">
    <property type="entry name" value="Phage_P2_GpU"/>
    <property type="match status" value="1"/>
</dbReference>
<dbReference type="RefSeq" id="WP_165130336.1">
    <property type="nucleotide sequence ID" value="NZ_CP049247.1"/>
</dbReference>
<dbReference type="InterPro" id="IPR009734">
    <property type="entry name" value="Myoviridae_GpU"/>
</dbReference>
<evidence type="ECO:0000313" key="2">
    <source>
        <dbReference type="Proteomes" id="UP000519897"/>
    </source>
</evidence>
<proteinExistence type="predicted"/>
<reference evidence="1 2" key="1">
    <citation type="submission" date="2020-08" db="EMBL/GenBank/DDBJ databases">
        <title>Genomic Encyclopedia of Type Strains, Phase IV (KMG-IV): sequencing the most valuable type-strain genomes for metagenomic binning, comparative biology and taxonomic classification.</title>
        <authorList>
            <person name="Goeker M."/>
        </authorList>
    </citation>
    <scope>NUCLEOTIDE SEQUENCE [LARGE SCALE GENOMIC DNA]</scope>
    <source>
        <strain evidence="1 2">DSM 29514</strain>
    </source>
</reference>
<evidence type="ECO:0008006" key="3">
    <source>
        <dbReference type="Google" id="ProtNLM"/>
    </source>
</evidence>
<dbReference type="Proteomes" id="UP000519897">
    <property type="component" value="Unassembled WGS sequence"/>
</dbReference>
<keyword evidence="2" id="KW-1185">Reference proteome</keyword>